<dbReference type="GO" id="GO:0016787">
    <property type="term" value="F:hydrolase activity"/>
    <property type="evidence" value="ECO:0007669"/>
    <property type="project" value="UniProtKB-KW"/>
</dbReference>
<comment type="caution">
    <text evidence="3">The sequence shown here is derived from an EMBL/GenBank/DDBJ whole genome shotgun (WGS) entry which is preliminary data.</text>
</comment>
<keyword evidence="2 3" id="KW-0378">Hydrolase</keyword>
<evidence type="ECO:0000256" key="1">
    <source>
        <dbReference type="ARBA" id="ARBA00010088"/>
    </source>
</evidence>
<name>A0ABW4U0M4_9SPHN</name>
<dbReference type="SUPFAM" id="SSF53474">
    <property type="entry name" value="alpha/beta-Hydrolases"/>
    <property type="match status" value="1"/>
</dbReference>
<evidence type="ECO:0000313" key="4">
    <source>
        <dbReference type="Proteomes" id="UP001597400"/>
    </source>
</evidence>
<dbReference type="Proteomes" id="UP001597400">
    <property type="component" value="Unassembled WGS sequence"/>
</dbReference>
<accession>A0ABW4U0M4</accession>
<proteinExistence type="inferred from homology"/>
<evidence type="ECO:0000256" key="2">
    <source>
        <dbReference type="ARBA" id="ARBA00022801"/>
    </source>
</evidence>
<dbReference type="RefSeq" id="WP_380930352.1">
    <property type="nucleotide sequence ID" value="NZ_JBHUGS010000003.1"/>
</dbReference>
<evidence type="ECO:0000313" key="3">
    <source>
        <dbReference type="EMBL" id="MFD1951579.1"/>
    </source>
</evidence>
<keyword evidence="4" id="KW-1185">Reference proteome</keyword>
<gene>
    <name evidence="3" type="ORF">ACFSGX_12465</name>
</gene>
<dbReference type="PANTHER" id="PTHR21661:SF35">
    <property type="entry name" value="EPOXIDE HYDROLASE"/>
    <property type="match status" value="1"/>
</dbReference>
<reference evidence="4" key="1">
    <citation type="journal article" date="2019" name="Int. J. Syst. Evol. Microbiol.">
        <title>The Global Catalogue of Microorganisms (GCM) 10K type strain sequencing project: providing services to taxonomists for standard genome sequencing and annotation.</title>
        <authorList>
            <consortium name="The Broad Institute Genomics Platform"/>
            <consortium name="The Broad Institute Genome Sequencing Center for Infectious Disease"/>
            <person name="Wu L."/>
            <person name="Ma J."/>
        </authorList>
    </citation>
    <scope>NUCLEOTIDE SEQUENCE [LARGE SCALE GENOMIC DNA]</scope>
    <source>
        <strain evidence="4">CGMCC 1.12702</strain>
    </source>
</reference>
<dbReference type="Gene3D" id="3.40.50.1820">
    <property type="entry name" value="alpha/beta hydrolase"/>
    <property type="match status" value="1"/>
</dbReference>
<dbReference type="InterPro" id="IPR029058">
    <property type="entry name" value="AB_hydrolase_fold"/>
</dbReference>
<organism evidence="3 4">
    <name type="scientific">Sphingomonas arantia</name>
    <dbReference type="NCBI Taxonomy" id="1460676"/>
    <lineage>
        <taxon>Bacteria</taxon>
        <taxon>Pseudomonadati</taxon>
        <taxon>Pseudomonadota</taxon>
        <taxon>Alphaproteobacteria</taxon>
        <taxon>Sphingomonadales</taxon>
        <taxon>Sphingomonadaceae</taxon>
        <taxon>Sphingomonas</taxon>
    </lineage>
</organism>
<protein>
    <submittedName>
        <fullName evidence="3">Alpha/beta fold hydrolase</fullName>
    </submittedName>
</protein>
<dbReference type="EMBL" id="JBHUGS010000003">
    <property type="protein sequence ID" value="MFD1951579.1"/>
    <property type="molecule type" value="Genomic_DNA"/>
</dbReference>
<sequence length="72" mass="8290">MRPLVFEAGERIRPLLGVSVFPKEIAMPPRSQVERVFDVRRWTEMPAGGHFAALEKPDLLAAELRAFFRLLR</sequence>
<dbReference type="PANTHER" id="PTHR21661">
    <property type="entry name" value="EPOXIDE HYDROLASE 1-RELATED"/>
    <property type="match status" value="1"/>
</dbReference>
<comment type="similarity">
    <text evidence="1">Belongs to the peptidase S33 family.</text>
</comment>